<dbReference type="Proteomes" id="UP000225706">
    <property type="component" value="Unassembled WGS sequence"/>
</dbReference>
<gene>
    <name evidence="2" type="primary">nrdJ</name>
    <name evidence="2" type="ORF">AWC38_SpisGene25352</name>
</gene>
<reference evidence="3" key="1">
    <citation type="journal article" date="2017" name="bioRxiv">
        <title>Comparative analysis of the genomes of Stylophora pistillata and Acropora digitifera provides evidence for extensive differences between species of corals.</title>
        <authorList>
            <person name="Voolstra C.R."/>
            <person name="Li Y."/>
            <person name="Liew Y.J."/>
            <person name="Baumgarten S."/>
            <person name="Zoccola D."/>
            <person name="Flot J.-F."/>
            <person name="Tambutte S."/>
            <person name="Allemand D."/>
            <person name="Aranda M."/>
        </authorList>
    </citation>
    <scope>NUCLEOTIDE SEQUENCE [LARGE SCALE GENOMIC DNA]</scope>
</reference>
<organism evidence="2 3">
    <name type="scientific">Stylophora pistillata</name>
    <name type="common">Smooth cauliflower coral</name>
    <dbReference type="NCBI Taxonomy" id="50429"/>
    <lineage>
        <taxon>Eukaryota</taxon>
        <taxon>Metazoa</taxon>
        <taxon>Cnidaria</taxon>
        <taxon>Anthozoa</taxon>
        <taxon>Hexacorallia</taxon>
        <taxon>Scleractinia</taxon>
        <taxon>Astrocoeniina</taxon>
        <taxon>Pocilloporidae</taxon>
        <taxon>Stylophora</taxon>
    </lineage>
</organism>
<sequence length="117" mass="12034">RSNLYVVHNTKSDGTQSTTTPASSPSTPDTTATGELKTENDNQESQMVEGNLAIETPPTPESEEASSSTTSSAASAIAQARMKGYEGDPCGDCGNFTLVRNGTCLKCDTCGSTSGCS</sequence>
<dbReference type="STRING" id="50429.A0A2B4R418"/>
<evidence type="ECO:0000313" key="3">
    <source>
        <dbReference type="Proteomes" id="UP000225706"/>
    </source>
</evidence>
<feature type="non-terminal residue" evidence="2">
    <location>
        <position position="1"/>
    </location>
</feature>
<feature type="compositionally biased region" description="Low complexity" evidence="1">
    <location>
        <begin position="15"/>
        <end position="33"/>
    </location>
</feature>
<comment type="caution">
    <text evidence="2">The sequence shown here is derived from an EMBL/GenBank/DDBJ whole genome shotgun (WGS) entry which is preliminary data.</text>
</comment>
<feature type="region of interest" description="Disordered" evidence="1">
    <location>
        <begin position="1"/>
        <end position="76"/>
    </location>
</feature>
<keyword evidence="3" id="KW-1185">Reference proteome</keyword>
<evidence type="ECO:0000256" key="1">
    <source>
        <dbReference type="SAM" id="MobiDB-lite"/>
    </source>
</evidence>
<accession>A0A2B4R418</accession>
<name>A0A2B4R418_STYPI</name>
<dbReference type="EMBL" id="LSMT01003521">
    <property type="protein sequence ID" value="PFX11138.1"/>
    <property type="molecule type" value="Genomic_DNA"/>
</dbReference>
<dbReference type="AlphaFoldDB" id="A0A2B4R418"/>
<proteinExistence type="predicted"/>
<protein>
    <submittedName>
        <fullName evidence="2">Vitamin B12-dependent ribonucleotide reductase</fullName>
    </submittedName>
</protein>
<evidence type="ECO:0000313" key="2">
    <source>
        <dbReference type="EMBL" id="PFX11138.1"/>
    </source>
</evidence>
<feature type="compositionally biased region" description="Low complexity" evidence="1">
    <location>
        <begin position="65"/>
        <end position="76"/>
    </location>
</feature>